<sequence>MLTYYRDETVAVTSTYVQIEGRRFRLAELRYVWHRQERPDWRVRRRTAGRGVLNTLMLLSAVAGLIALVGLAASAYGETRLAAAVGRLPIPRNTLLLVAVLLLVVGLVPLVWEWALHRVDDSYDRGNAIYEIWAETDTTQILLIRCDDATRFGKIYRALQRALGH</sequence>
<keyword evidence="1" id="KW-0812">Transmembrane</keyword>
<evidence type="ECO:0000313" key="3">
    <source>
        <dbReference type="Proteomes" id="UP000601223"/>
    </source>
</evidence>
<proteinExistence type="predicted"/>
<keyword evidence="1" id="KW-1133">Transmembrane helix</keyword>
<dbReference type="InterPro" id="IPR045629">
    <property type="entry name" value="DUF6232"/>
</dbReference>
<accession>A0A8J3JSJ6</accession>
<dbReference type="Proteomes" id="UP000601223">
    <property type="component" value="Unassembled WGS sequence"/>
</dbReference>
<dbReference type="AlphaFoldDB" id="A0A8J3JSJ6"/>
<organism evidence="2 3">
    <name type="scientific">Catellatospora bangladeshensis</name>
    <dbReference type="NCBI Taxonomy" id="310355"/>
    <lineage>
        <taxon>Bacteria</taxon>
        <taxon>Bacillati</taxon>
        <taxon>Actinomycetota</taxon>
        <taxon>Actinomycetes</taxon>
        <taxon>Micromonosporales</taxon>
        <taxon>Micromonosporaceae</taxon>
        <taxon>Catellatospora</taxon>
    </lineage>
</organism>
<comment type="caution">
    <text evidence="2">The sequence shown here is derived from an EMBL/GenBank/DDBJ whole genome shotgun (WGS) entry which is preliminary data.</text>
</comment>
<name>A0A8J3JSJ6_9ACTN</name>
<dbReference type="EMBL" id="BONF01000033">
    <property type="protein sequence ID" value="GIF84138.1"/>
    <property type="molecule type" value="Genomic_DNA"/>
</dbReference>
<protein>
    <submittedName>
        <fullName evidence="2">Uncharacterized protein</fullName>
    </submittedName>
</protein>
<evidence type="ECO:0000313" key="2">
    <source>
        <dbReference type="EMBL" id="GIF84138.1"/>
    </source>
</evidence>
<feature type="transmembrane region" description="Helical" evidence="1">
    <location>
        <begin position="95"/>
        <end position="115"/>
    </location>
</feature>
<reference evidence="2 3" key="1">
    <citation type="submission" date="2021-01" db="EMBL/GenBank/DDBJ databases">
        <title>Whole genome shotgun sequence of Catellatospora bangladeshensis NBRC 107357.</title>
        <authorList>
            <person name="Komaki H."/>
            <person name="Tamura T."/>
        </authorList>
    </citation>
    <scope>NUCLEOTIDE SEQUENCE [LARGE SCALE GENOMIC DNA]</scope>
    <source>
        <strain evidence="2 3">NBRC 107357</strain>
    </source>
</reference>
<gene>
    <name evidence="2" type="ORF">Cba03nite_54870</name>
</gene>
<dbReference type="Pfam" id="PF19744">
    <property type="entry name" value="DUF6232"/>
    <property type="match status" value="1"/>
</dbReference>
<feature type="transmembrane region" description="Helical" evidence="1">
    <location>
        <begin position="52"/>
        <end position="75"/>
    </location>
</feature>
<keyword evidence="3" id="KW-1185">Reference proteome</keyword>
<dbReference type="RefSeq" id="WP_203751936.1">
    <property type="nucleotide sequence ID" value="NZ_BONF01000033.1"/>
</dbReference>
<keyword evidence="1" id="KW-0472">Membrane</keyword>
<evidence type="ECO:0000256" key="1">
    <source>
        <dbReference type="SAM" id="Phobius"/>
    </source>
</evidence>